<evidence type="ECO:0000313" key="2">
    <source>
        <dbReference type="Proteomes" id="UP000694923"/>
    </source>
</evidence>
<feature type="non-terminal residue" evidence="3">
    <location>
        <position position="65"/>
    </location>
</feature>
<proteinExistence type="predicted"/>
<dbReference type="Proteomes" id="UP000694923">
    <property type="component" value="Unplaced"/>
</dbReference>
<evidence type="ECO:0000313" key="3">
    <source>
        <dbReference type="RefSeq" id="XP_008563353.1"/>
    </source>
</evidence>
<keyword evidence="2" id="KW-1185">Reference proteome</keyword>
<evidence type="ECO:0000256" key="1">
    <source>
        <dbReference type="SAM" id="MobiDB-lite"/>
    </source>
</evidence>
<gene>
    <name evidence="3" type="primary">CCDC179</name>
</gene>
<sequence length="65" mass="7498">MCLYCCGDEAVQVHPEGPKQHHPSEVTEKQTADKRIQYLQNLRKEKRKLSKRFARPSPVPEPGLL</sequence>
<feature type="compositionally biased region" description="Basic and acidic residues" evidence="1">
    <location>
        <begin position="16"/>
        <end position="33"/>
    </location>
</feature>
<organism evidence="2 3">
    <name type="scientific">Galeopterus variegatus</name>
    <name type="common">Malayan flying lemur</name>
    <name type="synonym">Cynocephalus variegatus</name>
    <dbReference type="NCBI Taxonomy" id="482537"/>
    <lineage>
        <taxon>Eukaryota</taxon>
        <taxon>Metazoa</taxon>
        <taxon>Chordata</taxon>
        <taxon>Craniata</taxon>
        <taxon>Vertebrata</taxon>
        <taxon>Euteleostomi</taxon>
        <taxon>Mammalia</taxon>
        <taxon>Eutheria</taxon>
        <taxon>Euarchontoglires</taxon>
        <taxon>Dermoptera</taxon>
        <taxon>Cynocephalidae</taxon>
        <taxon>Galeopterus</taxon>
    </lineage>
</organism>
<feature type="region of interest" description="Disordered" evidence="1">
    <location>
        <begin position="14"/>
        <end position="33"/>
    </location>
</feature>
<reference evidence="3" key="1">
    <citation type="submission" date="2025-08" db="UniProtKB">
        <authorList>
            <consortium name="RefSeq"/>
        </authorList>
    </citation>
    <scope>IDENTIFICATION</scope>
</reference>
<protein>
    <submittedName>
        <fullName evidence="3">Coiled-coil domain-containing protein 179</fullName>
    </submittedName>
</protein>
<dbReference type="GeneID" id="103583971"/>
<accession>A0ABM0Q4R2</accession>
<name>A0ABM0Q4R2_GALVR</name>
<dbReference type="RefSeq" id="XP_008563353.1">
    <property type="nucleotide sequence ID" value="XM_008565131.1"/>
</dbReference>